<accession>A0ABU8W2V5</accession>
<dbReference type="RefSeq" id="WP_340364731.1">
    <property type="nucleotide sequence ID" value="NZ_JBBKZV010000009.1"/>
</dbReference>
<gene>
    <name evidence="2" type="ORF">WKW80_16945</name>
</gene>
<dbReference type="Pfam" id="PF13302">
    <property type="entry name" value="Acetyltransf_3"/>
    <property type="match status" value="1"/>
</dbReference>
<dbReference type="PROSITE" id="PS51186">
    <property type="entry name" value="GNAT"/>
    <property type="match status" value="1"/>
</dbReference>
<reference evidence="2 3" key="1">
    <citation type="submission" date="2024-03" db="EMBL/GenBank/DDBJ databases">
        <title>Novel species of the genus Variovorax.</title>
        <authorList>
            <person name="Liu Q."/>
            <person name="Xin Y.-H."/>
        </authorList>
    </citation>
    <scope>NUCLEOTIDE SEQUENCE [LARGE SCALE GENOMIC DNA]</scope>
    <source>
        <strain evidence="2 3">KACC 18501</strain>
    </source>
</reference>
<evidence type="ECO:0000313" key="3">
    <source>
        <dbReference type="Proteomes" id="UP001363010"/>
    </source>
</evidence>
<protein>
    <submittedName>
        <fullName evidence="2">GNAT family protein</fullName>
        <ecNumber evidence="2">2.-.-.-</ecNumber>
    </submittedName>
</protein>
<keyword evidence="3" id="KW-1185">Reference proteome</keyword>
<dbReference type="GO" id="GO:0016740">
    <property type="term" value="F:transferase activity"/>
    <property type="evidence" value="ECO:0007669"/>
    <property type="project" value="UniProtKB-KW"/>
</dbReference>
<proteinExistence type="predicted"/>
<dbReference type="InterPro" id="IPR000182">
    <property type="entry name" value="GNAT_dom"/>
</dbReference>
<evidence type="ECO:0000313" key="2">
    <source>
        <dbReference type="EMBL" id="MEJ8823702.1"/>
    </source>
</evidence>
<organism evidence="2 3">
    <name type="scientific">Variovorax humicola</name>
    <dbReference type="NCBI Taxonomy" id="1769758"/>
    <lineage>
        <taxon>Bacteria</taxon>
        <taxon>Pseudomonadati</taxon>
        <taxon>Pseudomonadota</taxon>
        <taxon>Betaproteobacteria</taxon>
        <taxon>Burkholderiales</taxon>
        <taxon>Comamonadaceae</taxon>
        <taxon>Variovorax</taxon>
    </lineage>
</organism>
<evidence type="ECO:0000259" key="1">
    <source>
        <dbReference type="PROSITE" id="PS51186"/>
    </source>
</evidence>
<feature type="domain" description="N-acetyltransferase" evidence="1">
    <location>
        <begin position="44"/>
        <end position="204"/>
    </location>
</feature>
<dbReference type="SUPFAM" id="SSF55729">
    <property type="entry name" value="Acyl-CoA N-acyltransferases (Nat)"/>
    <property type="match status" value="1"/>
</dbReference>
<dbReference type="EMBL" id="JBBKZV010000009">
    <property type="protein sequence ID" value="MEJ8823702.1"/>
    <property type="molecule type" value="Genomic_DNA"/>
</dbReference>
<dbReference type="EC" id="2.-.-.-" evidence="2"/>
<comment type="caution">
    <text evidence="2">The sequence shown here is derived from an EMBL/GenBank/DDBJ whole genome shotgun (WGS) entry which is preliminary data.</text>
</comment>
<dbReference type="CDD" id="cd04301">
    <property type="entry name" value="NAT_SF"/>
    <property type="match status" value="1"/>
</dbReference>
<dbReference type="Gene3D" id="3.40.630.30">
    <property type="match status" value="1"/>
</dbReference>
<dbReference type="InterPro" id="IPR016181">
    <property type="entry name" value="Acyl_CoA_acyltransferase"/>
</dbReference>
<name>A0ABU8W2V5_9BURK</name>
<sequence length="206" mass="22604">MSGSPKRSLRLRRSTACTTLEQTCMRDDDLAFRQPITLRDGREALIRVMRPDDKERLQSAFAKLDPQSVYTRFFSVRKELPERAFERIAEIDFIKLAGLVVTIGDGADEIVIGSASYVGHTEGDGAKVAEVAFTVEEDFQGQGLASRLLAALITLARRHGLVRLEAEVLAGNAPMLAVFERSGLPVSRRRESGVIHLSLDLAAPPG</sequence>
<keyword evidence="2" id="KW-0808">Transferase</keyword>
<dbReference type="Proteomes" id="UP001363010">
    <property type="component" value="Unassembled WGS sequence"/>
</dbReference>